<dbReference type="PROSITE" id="PS50305">
    <property type="entry name" value="SIRTUIN"/>
    <property type="match status" value="1"/>
</dbReference>
<evidence type="ECO:0000256" key="11">
    <source>
        <dbReference type="SAM" id="MobiDB-lite"/>
    </source>
</evidence>
<feature type="binding site" evidence="8">
    <location>
        <begin position="238"/>
        <end position="240"/>
    </location>
    <ligand>
        <name>NAD(+)</name>
        <dbReference type="ChEBI" id="CHEBI:57540"/>
    </ligand>
</feature>
<feature type="binding site" evidence="9 10">
    <location>
        <position position="153"/>
    </location>
    <ligand>
        <name>Zn(2+)</name>
        <dbReference type="ChEBI" id="CHEBI:29105"/>
    </ligand>
</feature>
<dbReference type="PANTHER" id="PTHR11085">
    <property type="entry name" value="NAD-DEPENDENT PROTEIN DEACYLASE SIRTUIN-5, MITOCHONDRIAL-RELATED"/>
    <property type="match status" value="1"/>
</dbReference>
<comment type="similarity">
    <text evidence="1 6">Belongs to the sirtuin family. Class I subfamily.</text>
</comment>
<feature type="binding site" evidence="8">
    <location>
        <begin position="50"/>
        <end position="52"/>
    </location>
    <ligand>
        <name>NAD(+)</name>
        <dbReference type="ChEBI" id="CHEBI:57540"/>
    </ligand>
</feature>
<evidence type="ECO:0000256" key="9">
    <source>
        <dbReference type="PIRSR" id="PIRSR037938-3"/>
    </source>
</evidence>
<dbReference type="PIRSF" id="PIRSF037938">
    <property type="entry name" value="SIR2_euk"/>
    <property type="match status" value="1"/>
</dbReference>
<comment type="cofactor">
    <cofactor evidence="9">
        <name>Zn(2+)</name>
        <dbReference type="ChEBI" id="CHEBI:29105"/>
    </cofactor>
    <text evidence="9">Binds 1 zinc ion per subunit.</text>
</comment>
<protein>
    <recommendedName>
        <fullName evidence="6">NAD-dependent protein deacetylase</fullName>
        <ecNumber evidence="6">2.3.1.286</ecNumber>
    </recommendedName>
</protein>
<dbReference type="EMBL" id="JAEPRB010000162">
    <property type="protein sequence ID" value="KAG2219821.1"/>
    <property type="molecule type" value="Genomic_DNA"/>
</dbReference>
<dbReference type="InterPro" id="IPR026590">
    <property type="entry name" value="Ssirtuin_cat_dom"/>
</dbReference>
<dbReference type="Gene3D" id="3.30.1600.10">
    <property type="entry name" value="SIR2/SIRT2 'Small Domain"/>
    <property type="match status" value="1"/>
</dbReference>
<evidence type="ECO:0000256" key="10">
    <source>
        <dbReference type="PROSITE-ProRule" id="PRU00236"/>
    </source>
</evidence>
<feature type="region of interest" description="Disordered" evidence="11">
    <location>
        <begin position="338"/>
        <end position="367"/>
    </location>
</feature>
<keyword evidence="3 6" id="KW-0479">Metal-binding</keyword>
<dbReference type="InterPro" id="IPR003000">
    <property type="entry name" value="Sirtuin"/>
</dbReference>
<dbReference type="GO" id="GO:0017136">
    <property type="term" value="F:histone deacetylase activity, NAD-dependent"/>
    <property type="evidence" value="ECO:0007669"/>
    <property type="project" value="InterPro"/>
</dbReference>
<evidence type="ECO:0000256" key="6">
    <source>
        <dbReference type="PIRNR" id="PIRNR037938"/>
    </source>
</evidence>
<evidence type="ECO:0000256" key="2">
    <source>
        <dbReference type="ARBA" id="ARBA00022679"/>
    </source>
</evidence>
<dbReference type="InterPro" id="IPR026591">
    <property type="entry name" value="Sirtuin_cat_small_dom_sf"/>
</dbReference>
<accession>A0A8H7RZ43</accession>
<dbReference type="InterPro" id="IPR050134">
    <property type="entry name" value="NAD-dep_sirtuin_deacylases"/>
</dbReference>
<dbReference type="Proteomes" id="UP000646827">
    <property type="component" value="Unassembled WGS sequence"/>
</dbReference>
<dbReference type="InterPro" id="IPR029035">
    <property type="entry name" value="DHS-like_NAD/FAD-binding_dom"/>
</dbReference>
<name>A0A8H7RZ43_9FUNG</name>
<feature type="binding site" evidence="9 10">
    <location>
        <position position="177"/>
    </location>
    <ligand>
        <name>Zn(2+)</name>
        <dbReference type="ChEBI" id="CHEBI:29105"/>
    </ligand>
</feature>
<dbReference type="GO" id="GO:0005634">
    <property type="term" value="C:nucleus"/>
    <property type="evidence" value="ECO:0007669"/>
    <property type="project" value="TreeGrafter"/>
</dbReference>
<feature type="binding site" evidence="9 10">
    <location>
        <position position="174"/>
    </location>
    <ligand>
        <name>Zn(2+)</name>
        <dbReference type="ChEBI" id="CHEBI:29105"/>
    </ligand>
</feature>
<feature type="binding site" evidence="9 10">
    <location>
        <position position="150"/>
    </location>
    <ligand>
        <name>Zn(2+)</name>
        <dbReference type="ChEBI" id="CHEBI:29105"/>
    </ligand>
</feature>
<dbReference type="SUPFAM" id="SSF52467">
    <property type="entry name" value="DHS-like NAD/FAD-binding domain"/>
    <property type="match status" value="1"/>
</dbReference>
<evidence type="ECO:0000256" key="7">
    <source>
        <dbReference type="PIRSR" id="PIRSR037938-1"/>
    </source>
</evidence>
<dbReference type="GO" id="GO:0008270">
    <property type="term" value="F:zinc ion binding"/>
    <property type="evidence" value="ECO:0007669"/>
    <property type="project" value="UniProtKB-UniRule"/>
</dbReference>
<evidence type="ECO:0000256" key="5">
    <source>
        <dbReference type="ARBA" id="ARBA00023027"/>
    </source>
</evidence>
<feature type="binding site" evidence="8">
    <location>
        <begin position="40"/>
        <end position="44"/>
    </location>
    <ligand>
        <name>NAD(+)</name>
        <dbReference type="ChEBI" id="CHEBI:57540"/>
    </ligand>
</feature>
<dbReference type="Pfam" id="PF02146">
    <property type="entry name" value="SIR2"/>
    <property type="match status" value="1"/>
</dbReference>
<dbReference type="Gene3D" id="3.40.50.1220">
    <property type="entry name" value="TPP-binding domain"/>
    <property type="match status" value="1"/>
</dbReference>
<keyword evidence="4 6" id="KW-0862">Zinc</keyword>
<dbReference type="CDD" id="cd01408">
    <property type="entry name" value="SIRT1"/>
    <property type="match status" value="1"/>
</dbReference>
<keyword evidence="2 6" id="KW-0808">Transferase</keyword>
<evidence type="ECO:0000256" key="4">
    <source>
        <dbReference type="ARBA" id="ARBA00022833"/>
    </source>
</evidence>
<dbReference type="PANTHER" id="PTHR11085:SF6">
    <property type="entry name" value="NAD-DEPENDENT PROTEIN DEACETYLASE SIRTUIN-2"/>
    <property type="match status" value="1"/>
</dbReference>
<keyword evidence="14" id="KW-1185">Reference proteome</keyword>
<dbReference type="OrthoDB" id="420264at2759"/>
<gene>
    <name evidence="13" type="ORF">INT45_006264</name>
</gene>
<dbReference type="GO" id="GO:0070403">
    <property type="term" value="F:NAD+ binding"/>
    <property type="evidence" value="ECO:0007669"/>
    <property type="project" value="UniProtKB-UniRule"/>
</dbReference>
<dbReference type="EC" id="2.3.1.286" evidence="6"/>
<evidence type="ECO:0000256" key="3">
    <source>
        <dbReference type="ARBA" id="ARBA00022723"/>
    </source>
</evidence>
<feature type="binding site" evidence="8">
    <location>
        <position position="269"/>
    </location>
    <ligand>
        <name>NAD(+)</name>
        <dbReference type="ChEBI" id="CHEBI:57540"/>
    </ligand>
</feature>
<keyword evidence="5 6" id="KW-0520">NAD</keyword>
<dbReference type="InterPro" id="IPR017328">
    <property type="entry name" value="Sirtuin_class_I"/>
</dbReference>
<feature type="domain" description="Deacetylase sirtuin-type" evidence="12">
    <location>
        <begin position="12"/>
        <end position="283"/>
    </location>
</feature>
<evidence type="ECO:0000259" key="12">
    <source>
        <dbReference type="PROSITE" id="PS50305"/>
    </source>
</evidence>
<sequence>MPKKTSNKTVPSLLKDQSLESIAQLIKDKKASKVIVLTGAGISTKAGIPDFRTKGTGLYDNLQKFKLPYPEAIFDMEFFEEKPEPFYALAKEIYPGKYYPTKTHYFIRLLHEKGLLLRNFTQNIDTLERLTGLPEDKIVEAHGSFATASCIECDKEAVEEDVRECVKHAKVPRCEKCDGLIKPDITFFGESLPNRFFENLDDFDEAELLIVIGTSLKVQPFASLIDSVADHVPRLLINKEMAGASNSASSGFDFKWRHKRRDVAHMDDCDTGIEKLAELLGWQDELHEMFTKGNEKLKAQWTLQDLLQENKEEEEGESVKKEEEDEEIIALAEDLEKRLEVNKEESSDQKEGKEKRKEEKQPSKNNL</sequence>
<comment type="catalytic activity">
    <reaction evidence="6">
        <text>N(6)-acetyl-L-lysyl-[protein] + NAD(+) + H2O = 2''-O-acetyl-ADP-D-ribose + nicotinamide + L-lysyl-[protein]</text>
        <dbReference type="Rhea" id="RHEA:43636"/>
        <dbReference type="Rhea" id="RHEA-COMP:9752"/>
        <dbReference type="Rhea" id="RHEA-COMP:10731"/>
        <dbReference type="ChEBI" id="CHEBI:15377"/>
        <dbReference type="ChEBI" id="CHEBI:17154"/>
        <dbReference type="ChEBI" id="CHEBI:29969"/>
        <dbReference type="ChEBI" id="CHEBI:57540"/>
        <dbReference type="ChEBI" id="CHEBI:61930"/>
        <dbReference type="ChEBI" id="CHEBI:83767"/>
        <dbReference type="EC" id="2.3.1.286"/>
    </reaction>
</comment>
<feature type="binding site" evidence="8">
    <location>
        <begin position="122"/>
        <end position="125"/>
    </location>
    <ligand>
        <name>NAD(+)</name>
        <dbReference type="ChEBI" id="CHEBI:57540"/>
    </ligand>
</feature>
<evidence type="ECO:0000256" key="1">
    <source>
        <dbReference type="ARBA" id="ARBA00006924"/>
    </source>
</evidence>
<dbReference type="AlphaFoldDB" id="A0A8H7RZ43"/>
<feature type="active site" description="Proton acceptor" evidence="7 10">
    <location>
        <position position="142"/>
    </location>
</feature>
<evidence type="ECO:0000313" key="13">
    <source>
        <dbReference type="EMBL" id="KAG2219821.1"/>
    </source>
</evidence>
<proteinExistence type="inferred from homology"/>
<evidence type="ECO:0000256" key="8">
    <source>
        <dbReference type="PIRSR" id="PIRSR037938-2"/>
    </source>
</evidence>
<comment type="caution">
    <text evidence="13">The sequence shown here is derived from an EMBL/GenBank/DDBJ whole genome shotgun (WGS) entry which is preliminary data.</text>
</comment>
<evidence type="ECO:0000313" key="14">
    <source>
        <dbReference type="Proteomes" id="UP000646827"/>
    </source>
</evidence>
<organism evidence="13 14">
    <name type="scientific">Circinella minor</name>
    <dbReference type="NCBI Taxonomy" id="1195481"/>
    <lineage>
        <taxon>Eukaryota</taxon>
        <taxon>Fungi</taxon>
        <taxon>Fungi incertae sedis</taxon>
        <taxon>Mucoromycota</taxon>
        <taxon>Mucoromycotina</taxon>
        <taxon>Mucoromycetes</taxon>
        <taxon>Mucorales</taxon>
        <taxon>Lichtheimiaceae</taxon>
        <taxon>Circinella</taxon>
    </lineage>
</organism>
<reference evidence="13 14" key="1">
    <citation type="submission" date="2020-12" db="EMBL/GenBank/DDBJ databases">
        <title>Metabolic potential, ecology and presence of endohyphal bacteria is reflected in genomic diversity of Mucoromycotina.</title>
        <authorList>
            <person name="Muszewska A."/>
            <person name="Okrasinska A."/>
            <person name="Steczkiewicz K."/>
            <person name="Drgas O."/>
            <person name="Orlowska M."/>
            <person name="Perlinska-Lenart U."/>
            <person name="Aleksandrzak-Piekarczyk T."/>
            <person name="Szatraj K."/>
            <person name="Zielenkiewicz U."/>
            <person name="Pilsyk S."/>
            <person name="Malc E."/>
            <person name="Mieczkowski P."/>
            <person name="Kruszewska J.S."/>
            <person name="Biernat P."/>
            <person name="Pawlowska J."/>
        </authorList>
    </citation>
    <scope>NUCLEOTIDE SEQUENCE [LARGE SCALE GENOMIC DNA]</scope>
    <source>
        <strain evidence="13 14">CBS 142.35</strain>
    </source>
</reference>
<feature type="binding site" evidence="8">
    <location>
        <begin position="214"/>
        <end position="215"/>
    </location>
    <ligand>
        <name>NAD(+)</name>
        <dbReference type="ChEBI" id="CHEBI:57540"/>
    </ligand>
</feature>